<keyword evidence="4" id="KW-1185">Reference proteome</keyword>
<dbReference type="InterPro" id="IPR025442">
    <property type="entry name" value="DUF4185"/>
</dbReference>
<organism evidence="3 4">
    <name type="scientific">Hahella chejuensis (strain KCTC 2396)</name>
    <dbReference type="NCBI Taxonomy" id="349521"/>
    <lineage>
        <taxon>Bacteria</taxon>
        <taxon>Pseudomonadati</taxon>
        <taxon>Pseudomonadota</taxon>
        <taxon>Gammaproteobacteria</taxon>
        <taxon>Oceanospirillales</taxon>
        <taxon>Hahellaceae</taxon>
        <taxon>Hahella</taxon>
    </lineage>
</organism>
<dbReference type="HOGENOM" id="CLU_402657_0_0_6"/>
<keyword evidence="1" id="KW-0732">Signal</keyword>
<gene>
    <name evidence="3" type="ordered locus">HCH_03381</name>
</gene>
<dbReference type="Pfam" id="PF13810">
    <property type="entry name" value="DUF4185"/>
    <property type="match status" value="1"/>
</dbReference>
<feature type="chain" id="PRO_5004215066" description="DUF4185 domain-containing protein" evidence="1">
    <location>
        <begin position="31"/>
        <end position="683"/>
    </location>
</feature>
<dbReference type="STRING" id="349521.HCH_03381"/>
<feature type="signal peptide" evidence="1">
    <location>
        <begin position="1"/>
        <end position="30"/>
    </location>
</feature>
<dbReference type="eggNOG" id="COG1680">
    <property type="taxonomic scope" value="Bacteria"/>
</dbReference>
<feature type="domain" description="DUF4185" evidence="2">
    <location>
        <begin position="445"/>
        <end position="629"/>
    </location>
</feature>
<accession>Q2SGU3</accession>
<reference evidence="3 4" key="1">
    <citation type="journal article" date="2005" name="Nucleic Acids Res.">
        <title>Genomic blueprint of Hahella chejuensis, a marine microbe producing an algicidal agent.</title>
        <authorList>
            <person name="Jeong H."/>
            <person name="Yim J.H."/>
            <person name="Lee C."/>
            <person name="Choi S.-H."/>
            <person name="Park Y.K."/>
            <person name="Yoon S.H."/>
            <person name="Hur C.-G."/>
            <person name="Kang H.-Y."/>
            <person name="Kim D."/>
            <person name="Lee H.H."/>
            <person name="Park K.H."/>
            <person name="Park S.-H."/>
            <person name="Park H.-S."/>
            <person name="Lee H.K."/>
            <person name="Oh T.K."/>
            <person name="Kim J.F."/>
        </authorList>
    </citation>
    <scope>NUCLEOTIDE SEQUENCE [LARGE SCALE GENOMIC DNA]</scope>
    <source>
        <strain evidence="3 4">KCTC 2396</strain>
    </source>
</reference>
<sequence>MKCIDHYKPTVLAALIATISAAALTGTAAATDSQLHDSAASAEVVLEFVDNAVAFQNGVHLTDEDGASVWVVEPGDSGGLALKKPAQTLNIRIASDSFGSVKVFDANGGLLQEIPVGSGATTASYDARGGSPVNHIELENQGTGVITVDDINIGGTVSQQPEPIVEVPVTQSRSAPSMSIKAACPAYSGTHSSYSQAFDTSQKTFANIKRGGHLQVDFCKKVSVSELTVNYGRAEKERGWLTGSNDGKNWDKVAVLNPNDNVSVRTYKIGAKTGYRYYRIISNGSSSHRDFTPYYDVKFKTGDSGGSDPSDNNGAPYPLSDWGMSIDWSTYHSAAYDKNDGGDNWPTTWSGDGNVYTAWGDGGGFHGDQRKERAALGVARIAGVPGNLSQLKATDLADFKHYWTWFKDKEGNWTKPNPEGIKECKGNNLPGCDKAHKYGYKSYGIIAIGKSLYMIVNNHAEGMYTPGYTYPSDLYKSVDNGKSWKKTGVRLENDLLTPTFIQMAKGHGSYPYVYIYSSHKTDKTHGLNSQIPGEIYLIRVSTSKIEDPGAYEYYAGGNGGAAKWSKNWKDRAPAFQDKKGGVGWNCSSFYHVGLDRFFLFTQHGENASGNIGLFEAETPWGPWKTVHYANQFTNGKVEDTSFLWNIPLKWLDVKKHTFTMTYTGIKQTDRWNTVNGQFYLRKK</sequence>
<dbReference type="AlphaFoldDB" id="Q2SGU3"/>
<proteinExistence type="predicted"/>
<evidence type="ECO:0000313" key="3">
    <source>
        <dbReference type="EMBL" id="ABC30131.1"/>
    </source>
</evidence>
<dbReference type="OrthoDB" id="839897at2"/>
<dbReference type="Proteomes" id="UP000000238">
    <property type="component" value="Chromosome"/>
</dbReference>
<evidence type="ECO:0000256" key="1">
    <source>
        <dbReference type="SAM" id="SignalP"/>
    </source>
</evidence>
<evidence type="ECO:0000313" key="4">
    <source>
        <dbReference type="Proteomes" id="UP000000238"/>
    </source>
</evidence>
<name>Q2SGU3_HAHCH</name>
<dbReference type="Gene3D" id="2.60.120.260">
    <property type="entry name" value="Galactose-binding domain-like"/>
    <property type="match status" value="1"/>
</dbReference>
<dbReference type="InterPro" id="IPR008979">
    <property type="entry name" value="Galactose-bd-like_sf"/>
</dbReference>
<dbReference type="SUPFAM" id="SSF49785">
    <property type="entry name" value="Galactose-binding domain-like"/>
    <property type="match status" value="1"/>
</dbReference>
<dbReference type="KEGG" id="hch:HCH_03381"/>
<dbReference type="EMBL" id="CP000155">
    <property type="protein sequence ID" value="ABC30131.1"/>
    <property type="molecule type" value="Genomic_DNA"/>
</dbReference>
<evidence type="ECO:0000259" key="2">
    <source>
        <dbReference type="Pfam" id="PF13810"/>
    </source>
</evidence>
<protein>
    <recommendedName>
        <fullName evidence="2">DUF4185 domain-containing protein</fullName>
    </recommendedName>
</protein>
<dbReference type="RefSeq" id="WP_011397200.1">
    <property type="nucleotide sequence ID" value="NC_007645.1"/>
</dbReference>